<reference evidence="2 3" key="1">
    <citation type="submission" date="2019-07" db="EMBL/GenBank/DDBJ databases">
        <title>Whole genome shotgun sequence of Chitinophaga cymbidii NBRC 109752.</title>
        <authorList>
            <person name="Hosoyama A."/>
            <person name="Uohara A."/>
            <person name="Ohji S."/>
            <person name="Ichikawa N."/>
        </authorList>
    </citation>
    <scope>NUCLEOTIDE SEQUENCE [LARGE SCALE GENOMIC DNA]</scope>
    <source>
        <strain evidence="2 3">NBRC 109752</strain>
    </source>
</reference>
<accession>A0A512RNS7</accession>
<dbReference type="AlphaFoldDB" id="A0A512RNS7"/>
<dbReference type="GO" id="GO:0003677">
    <property type="term" value="F:DNA binding"/>
    <property type="evidence" value="ECO:0007669"/>
    <property type="project" value="InterPro"/>
</dbReference>
<dbReference type="InterPro" id="IPR010982">
    <property type="entry name" value="Lambda_DNA-bd_dom_sf"/>
</dbReference>
<evidence type="ECO:0000259" key="1">
    <source>
        <dbReference type="Pfam" id="PF21956"/>
    </source>
</evidence>
<protein>
    <recommendedName>
        <fullName evidence="1">DUF6922 domain-containing protein</fullName>
    </recommendedName>
</protein>
<keyword evidence="3" id="KW-1185">Reference proteome</keyword>
<dbReference type="InterPro" id="IPR053830">
    <property type="entry name" value="DUF6922"/>
</dbReference>
<organism evidence="2 3">
    <name type="scientific">Chitinophaga cymbidii</name>
    <dbReference type="NCBI Taxonomy" id="1096750"/>
    <lineage>
        <taxon>Bacteria</taxon>
        <taxon>Pseudomonadati</taxon>
        <taxon>Bacteroidota</taxon>
        <taxon>Chitinophagia</taxon>
        <taxon>Chitinophagales</taxon>
        <taxon>Chitinophagaceae</taxon>
        <taxon>Chitinophaga</taxon>
    </lineage>
</organism>
<feature type="domain" description="DUF6922" evidence="1">
    <location>
        <begin position="103"/>
        <end position="154"/>
    </location>
</feature>
<evidence type="ECO:0000313" key="2">
    <source>
        <dbReference type="EMBL" id="GEP97360.1"/>
    </source>
</evidence>
<dbReference type="OrthoDB" id="1364214at2"/>
<evidence type="ECO:0000313" key="3">
    <source>
        <dbReference type="Proteomes" id="UP000321436"/>
    </source>
</evidence>
<name>A0A512RNS7_9BACT</name>
<sequence length="161" mass="18728">MKIEEQINALKGIHPGIFLARELKKRQLSGNDIALTIGSDPQIINDFISGKCSLSKLLATKIEHELQLNDGLLSALQYHYNLKKSRDINGHRDPIARPDVKKFRRALFWDTRIENIRWDEQKPAIIKRIFERGNEQEKQEITRFYGKSTIERILPHALTRS</sequence>
<gene>
    <name evidence="2" type="ORF">CCY01nite_36200</name>
</gene>
<proteinExistence type="predicted"/>
<dbReference type="EMBL" id="BKAU01000004">
    <property type="protein sequence ID" value="GEP97360.1"/>
    <property type="molecule type" value="Genomic_DNA"/>
</dbReference>
<dbReference type="SUPFAM" id="SSF47413">
    <property type="entry name" value="lambda repressor-like DNA-binding domains"/>
    <property type="match status" value="1"/>
</dbReference>
<dbReference type="Pfam" id="PF21956">
    <property type="entry name" value="DUF6922"/>
    <property type="match status" value="1"/>
</dbReference>
<dbReference type="Proteomes" id="UP000321436">
    <property type="component" value="Unassembled WGS sequence"/>
</dbReference>
<dbReference type="Gene3D" id="1.10.260.40">
    <property type="entry name" value="lambda repressor-like DNA-binding domains"/>
    <property type="match status" value="1"/>
</dbReference>
<comment type="caution">
    <text evidence="2">The sequence shown here is derived from an EMBL/GenBank/DDBJ whole genome shotgun (WGS) entry which is preliminary data.</text>
</comment>
<dbReference type="RefSeq" id="WP_146864847.1">
    <property type="nucleotide sequence ID" value="NZ_BKAU01000004.1"/>
</dbReference>